<evidence type="ECO:0000259" key="1">
    <source>
        <dbReference type="Pfam" id="PF00117"/>
    </source>
</evidence>
<dbReference type="EMBL" id="JACBXS010000014">
    <property type="protein sequence ID" value="NYS25020.1"/>
    <property type="molecule type" value="Genomic_DNA"/>
</dbReference>
<reference evidence="2 3" key="1">
    <citation type="journal article" date="2000" name="Arch. Microbiol.">
        <title>Rhodobaca bogoriensis gen. nov. and sp. nov., an alkaliphilic purple nonsulfur bacterium from African Rift Valley soda lakes.</title>
        <authorList>
            <person name="Milford A.D."/>
            <person name="Achenbach L.A."/>
            <person name="Jung D.O."/>
            <person name="Madigan M.T."/>
        </authorList>
    </citation>
    <scope>NUCLEOTIDE SEQUENCE [LARGE SCALE GENOMIC DNA]</scope>
    <source>
        <strain evidence="2 3">2376</strain>
    </source>
</reference>
<comment type="caution">
    <text evidence="2">The sequence shown here is derived from an EMBL/GenBank/DDBJ whole genome shotgun (WGS) entry which is preliminary data.</text>
</comment>
<sequence length="241" mass="25914">MQITVLQHADPEHPGSLRQFLAEDGHEMRTVNLHRGEPLPPLDAVEALWVMGGPMDVWQEGDFPWLAEEKRFIRAAVAERALPFLGICLGHQLLADALGGKVGKGGTEVGVLPVSYTEAGMGSVFFDGIEGPFPALQWHGAEVQAAPEGGRILATSAGCAVQALQWGPRALGLQFHVEVEADTVRNWLEIPEYAAALDAALGQGGAGRLEADCAAAVDDMNRTAERIYINWLQAMTQADTR</sequence>
<proteinExistence type="predicted"/>
<dbReference type="InterPro" id="IPR044992">
    <property type="entry name" value="ChyE-like"/>
</dbReference>
<keyword evidence="2" id="KW-0315">Glutamine amidotransferase</keyword>
<dbReference type="Proteomes" id="UP000529417">
    <property type="component" value="Unassembled WGS sequence"/>
</dbReference>
<organism evidence="2 3">
    <name type="scientific">Rhabdonatronobacter sediminivivens</name>
    <dbReference type="NCBI Taxonomy" id="2743469"/>
    <lineage>
        <taxon>Bacteria</taxon>
        <taxon>Pseudomonadati</taxon>
        <taxon>Pseudomonadota</taxon>
        <taxon>Alphaproteobacteria</taxon>
        <taxon>Rhodobacterales</taxon>
        <taxon>Paracoccaceae</taxon>
        <taxon>Rhabdonatronobacter</taxon>
    </lineage>
</organism>
<dbReference type="PANTHER" id="PTHR42695">
    <property type="entry name" value="GLUTAMINE AMIDOTRANSFERASE YLR126C-RELATED"/>
    <property type="match status" value="1"/>
</dbReference>
<dbReference type="Gene3D" id="3.40.50.880">
    <property type="match status" value="1"/>
</dbReference>
<gene>
    <name evidence="2" type="ORF">HUK65_08440</name>
</gene>
<accession>A0A7Z0HZ89</accession>
<dbReference type="Pfam" id="PF00117">
    <property type="entry name" value="GATase"/>
    <property type="match status" value="1"/>
</dbReference>
<dbReference type="PANTHER" id="PTHR42695:SF5">
    <property type="entry name" value="GLUTAMINE AMIDOTRANSFERASE YLR126C-RELATED"/>
    <property type="match status" value="1"/>
</dbReference>
<name>A0A7Z0HZ89_9RHOB</name>
<dbReference type="InterPro" id="IPR017926">
    <property type="entry name" value="GATASE"/>
</dbReference>
<dbReference type="InterPro" id="IPR029062">
    <property type="entry name" value="Class_I_gatase-like"/>
</dbReference>
<keyword evidence="2" id="KW-0808">Transferase</keyword>
<evidence type="ECO:0000313" key="3">
    <source>
        <dbReference type="Proteomes" id="UP000529417"/>
    </source>
</evidence>
<protein>
    <submittedName>
        <fullName evidence="2">Type 1 glutamine amidotransferase</fullName>
    </submittedName>
</protein>
<keyword evidence="3" id="KW-1185">Reference proteome</keyword>
<dbReference type="PROSITE" id="PS51273">
    <property type="entry name" value="GATASE_TYPE_1"/>
    <property type="match status" value="1"/>
</dbReference>
<dbReference type="CDD" id="cd01741">
    <property type="entry name" value="GATase1_1"/>
    <property type="match status" value="1"/>
</dbReference>
<dbReference type="RefSeq" id="WP_179905725.1">
    <property type="nucleotide sequence ID" value="NZ_JACBXS010000014.1"/>
</dbReference>
<feature type="domain" description="Glutamine amidotransferase" evidence="1">
    <location>
        <begin position="42"/>
        <end position="181"/>
    </location>
</feature>
<dbReference type="SUPFAM" id="SSF52317">
    <property type="entry name" value="Class I glutamine amidotransferase-like"/>
    <property type="match status" value="1"/>
</dbReference>
<dbReference type="AlphaFoldDB" id="A0A7Z0HZ89"/>
<dbReference type="GO" id="GO:0016740">
    <property type="term" value="F:transferase activity"/>
    <property type="evidence" value="ECO:0007669"/>
    <property type="project" value="UniProtKB-KW"/>
</dbReference>
<dbReference type="GO" id="GO:0005829">
    <property type="term" value="C:cytosol"/>
    <property type="evidence" value="ECO:0007669"/>
    <property type="project" value="TreeGrafter"/>
</dbReference>
<evidence type="ECO:0000313" key="2">
    <source>
        <dbReference type="EMBL" id="NYS25020.1"/>
    </source>
</evidence>